<accession>A0A1H9MXS6</accession>
<sequence>MRAKPAKKLIHFDPDDAGRLVCDNSGCGYVAPHQKFGPHLIGTPCPECGSDLLTREDYNAAARMMRVVDWINRWFGWLGNVDQKSGHRVEVQARARSVSIEGKGRVGSAKTREI</sequence>
<proteinExistence type="predicted"/>
<dbReference type="STRING" id="1855383.SAMN05216548_11476"/>
<evidence type="ECO:0000313" key="1">
    <source>
        <dbReference type="EMBL" id="SER27903.1"/>
    </source>
</evidence>
<organism evidence="1 2">
    <name type="scientific">Faunimonas pinastri</name>
    <dbReference type="NCBI Taxonomy" id="1855383"/>
    <lineage>
        <taxon>Bacteria</taxon>
        <taxon>Pseudomonadati</taxon>
        <taxon>Pseudomonadota</taxon>
        <taxon>Alphaproteobacteria</taxon>
        <taxon>Hyphomicrobiales</taxon>
        <taxon>Afifellaceae</taxon>
        <taxon>Faunimonas</taxon>
    </lineage>
</organism>
<dbReference type="OrthoDB" id="2066335at2"/>
<dbReference type="AlphaFoldDB" id="A0A1H9MXS6"/>
<name>A0A1H9MXS6_9HYPH</name>
<dbReference type="RefSeq" id="WP_143062018.1">
    <property type="nucleotide sequence ID" value="NZ_FOFG01000014.1"/>
</dbReference>
<reference evidence="1 2" key="1">
    <citation type="submission" date="2016-10" db="EMBL/GenBank/DDBJ databases">
        <authorList>
            <person name="de Groot N.N."/>
        </authorList>
    </citation>
    <scope>NUCLEOTIDE SEQUENCE [LARGE SCALE GENOMIC DNA]</scope>
    <source>
        <strain evidence="1 2">A52C2</strain>
    </source>
</reference>
<dbReference type="Proteomes" id="UP000199647">
    <property type="component" value="Unassembled WGS sequence"/>
</dbReference>
<dbReference type="EMBL" id="FOFG01000014">
    <property type="protein sequence ID" value="SER27903.1"/>
    <property type="molecule type" value="Genomic_DNA"/>
</dbReference>
<protein>
    <submittedName>
        <fullName evidence="1">Uncharacterized protein</fullName>
    </submittedName>
</protein>
<evidence type="ECO:0000313" key="2">
    <source>
        <dbReference type="Proteomes" id="UP000199647"/>
    </source>
</evidence>
<keyword evidence="2" id="KW-1185">Reference proteome</keyword>
<gene>
    <name evidence="1" type="ORF">SAMN05216548_11476</name>
</gene>